<evidence type="ECO:0000313" key="4">
    <source>
        <dbReference type="Proteomes" id="UP000243819"/>
    </source>
</evidence>
<dbReference type="EMBL" id="FOIF01000045">
    <property type="protein sequence ID" value="SET08564.1"/>
    <property type="molecule type" value="Genomic_DNA"/>
</dbReference>
<reference evidence="4" key="1">
    <citation type="submission" date="2016-10" db="EMBL/GenBank/DDBJ databases">
        <authorList>
            <person name="Varghese N."/>
            <person name="Submissions S."/>
        </authorList>
    </citation>
    <scope>NUCLEOTIDE SEQUENCE [LARGE SCALE GENOMIC DNA]</scope>
    <source>
        <strain evidence="4">DSM 13577</strain>
    </source>
</reference>
<keyword evidence="1" id="KW-0812">Transmembrane</keyword>
<feature type="domain" description="DUF6199" evidence="2">
    <location>
        <begin position="9"/>
        <end position="59"/>
    </location>
</feature>
<dbReference type="OrthoDB" id="9906431at2"/>
<dbReference type="AlphaFoldDB" id="A0A1I0BNH0"/>
<organism evidence="3 4">
    <name type="scientific">Anaerobranca gottschalkii DSM 13577</name>
    <dbReference type="NCBI Taxonomy" id="1120990"/>
    <lineage>
        <taxon>Bacteria</taxon>
        <taxon>Bacillati</taxon>
        <taxon>Bacillota</taxon>
        <taxon>Clostridia</taxon>
        <taxon>Eubacteriales</taxon>
        <taxon>Proteinivoracaceae</taxon>
        <taxon>Anaerobranca</taxon>
    </lineage>
</organism>
<evidence type="ECO:0000313" key="3">
    <source>
        <dbReference type="EMBL" id="SET08564.1"/>
    </source>
</evidence>
<evidence type="ECO:0000259" key="2">
    <source>
        <dbReference type="Pfam" id="PF19701"/>
    </source>
</evidence>
<gene>
    <name evidence="3" type="ORF">SAMN03080614_10451</name>
</gene>
<keyword evidence="4" id="KW-1185">Reference proteome</keyword>
<dbReference type="RefSeq" id="WP_091351216.1">
    <property type="nucleotide sequence ID" value="NZ_FOIF01000045.1"/>
</dbReference>
<name>A0A1I0BNH0_9FIRM</name>
<keyword evidence="1" id="KW-1133">Transmembrane helix</keyword>
<dbReference type="Pfam" id="PF19701">
    <property type="entry name" value="DUF6199"/>
    <property type="match status" value="1"/>
</dbReference>
<keyword evidence="1" id="KW-0472">Membrane</keyword>
<dbReference type="Proteomes" id="UP000243819">
    <property type="component" value="Unassembled WGS sequence"/>
</dbReference>
<protein>
    <recommendedName>
        <fullName evidence="2">DUF6199 domain-containing protein</fullName>
    </recommendedName>
</protein>
<evidence type="ECO:0000256" key="1">
    <source>
        <dbReference type="SAM" id="Phobius"/>
    </source>
</evidence>
<sequence>MKFFTFSITFFLLLLVAKPNLNWYIFGGGKYKGIEPTKDFLLLTRVSALILLFITWMVILPFSNVI</sequence>
<feature type="transmembrane region" description="Helical" evidence="1">
    <location>
        <begin position="41"/>
        <end position="62"/>
    </location>
</feature>
<dbReference type="InterPro" id="IPR045679">
    <property type="entry name" value="DUF6199"/>
</dbReference>
<proteinExistence type="predicted"/>
<accession>A0A1I0BNH0</accession>